<feature type="region of interest" description="Disordered" evidence="4">
    <location>
        <begin position="241"/>
        <end position="264"/>
    </location>
</feature>
<dbReference type="InterPro" id="IPR011990">
    <property type="entry name" value="TPR-like_helical_dom_sf"/>
</dbReference>
<dbReference type="SMART" id="SM00028">
    <property type="entry name" value="TPR"/>
    <property type="match status" value="3"/>
</dbReference>
<dbReference type="EMBL" id="CAICTM010000133">
    <property type="protein sequence ID" value="CAB9502344.1"/>
    <property type="molecule type" value="Genomic_DNA"/>
</dbReference>
<evidence type="ECO:0000256" key="1">
    <source>
        <dbReference type="ARBA" id="ARBA00022737"/>
    </source>
</evidence>
<dbReference type="PANTHER" id="PTHR45641">
    <property type="entry name" value="TETRATRICOPEPTIDE REPEAT PROTEIN (AFU_ORTHOLOGUE AFUA_6G03870)"/>
    <property type="match status" value="1"/>
</dbReference>
<keyword evidence="2 3" id="KW-0802">TPR repeat</keyword>
<dbReference type="Pfam" id="PF13181">
    <property type="entry name" value="TPR_8"/>
    <property type="match status" value="1"/>
</dbReference>
<name>A0A9N8DGQ2_9STRA</name>
<organism evidence="5 6">
    <name type="scientific">Seminavis robusta</name>
    <dbReference type="NCBI Taxonomy" id="568900"/>
    <lineage>
        <taxon>Eukaryota</taxon>
        <taxon>Sar</taxon>
        <taxon>Stramenopiles</taxon>
        <taxon>Ochrophyta</taxon>
        <taxon>Bacillariophyta</taxon>
        <taxon>Bacillariophyceae</taxon>
        <taxon>Bacillariophycidae</taxon>
        <taxon>Naviculales</taxon>
        <taxon>Naviculaceae</taxon>
        <taxon>Seminavis</taxon>
    </lineage>
</organism>
<keyword evidence="6" id="KW-1185">Reference proteome</keyword>
<reference evidence="5" key="1">
    <citation type="submission" date="2020-06" db="EMBL/GenBank/DDBJ databases">
        <authorList>
            <consortium name="Plant Systems Biology data submission"/>
        </authorList>
    </citation>
    <scope>NUCLEOTIDE SEQUENCE</scope>
    <source>
        <strain evidence="5">D6</strain>
    </source>
</reference>
<evidence type="ECO:0000256" key="4">
    <source>
        <dbReference type="SAM" id="MobiDB-lite"/>
    </source>
</evidence>
<dbReference type="InterPro" id="IPR019734">
    <property type="entry name" value="TPR_rpt"/>
</dbReference>
<dbReference type="PROSITE" id="PS50005">
    <property type="entry name" value="TPR"/>
    <property type="match status" value="1"/>
</dbReference>
<evidence type="ECO:0000313" key="5">
    <source>
        <dbReference type="EMBL" id="CAB9502344.1"/>
    </source>
</evidence>
<feature type="repeat" description="TPR" evidence="3">
    <location>
        <begin position="89"/>
        <end position="122"/>
    </location>
</feature>
<evidence type="ECO:0000256" key="2">
    <source>
        <dbReference type="ARBA" id="ARBA00022803"/>
    </source>
</evidence>
<dbReference type="PANTHER" id="PTHR45641:SF19">
    <property type="entry name" value="NEPHROCYSTIN-3"/>
    <property type="match status" value="1"/>
</dbReference>
<dbReference type="Gene3D" id="1.25.40.10">
    <property type="entry name" value="Tetratricopeptide repeat domain"/>
    <property type="match status" value="1"/>
</dbReference>
<keyword evidence="1" id="KW-0677">Repeat</keyword>
<evidence type="ECO:0000313" key="6">
    <source>
        <dbReference type="Proteomes" id="UP001153069"/>
    </source>
</evidence>
<sequence>MFPFANHDLEDAQSPLQQESLTIRKQLEMDDTNNQLALQKDAVDTLVALGDSYSWMRQDDNYATALRHYKEAVDILEAELDDDNDDHLVDSLMSIGDLHCSCGNIDEAMSCYLRVTALSPSCWNGHVLLRIAILDFGNLEFTSALGWFKEFVELRQERGSVDDLDYFIGMLSLGVCHALEENQTQAQRCFNQALQTARENHLLELNPEYEPAVRKSRVKAKHQTKQRKFSFGKVFGMLKRSKHKEKQGTGSGMGVIEEYDNKQE</sequence>
<comment type="caution">
    <text evidence="5">The sequence shown here is derived from an EMBL/GenBank/DDBJ whole genome shotgun (WGS) entry which is preliminary data.</text>
</comment>
<gene>
    <name evidence="5" type="ORF">SEMRO_134_G063290.1</name>
</gene>
<dbReference type="AlphaFoldDB" id="A0A9N8DGQ2"/>
<accession>A0A9N8DGQ2</accession>
<dbReference type="Proteomes" id="UP001153069">
    <property type="component" value="Unassembled WGS sequence"/>
</dbReference>
<proteinExistence type="predicted"/>
<dbReference type="SUPFAM" id="SSF48452">
    <property type="entry name" value="TPR-like"/>
    <property type="match status" value="1"/>
</dbReference>
<evidence type="ECO:0000256" key="3">
    <source>
        <dbReference type="PROSITE-ProRule" id="PRU00339"/>
    </source>
</evidence>
<protein>
    <submittedName>
        <fullName evidence="5">Kinesin light chain</fullName>
    </submittedName>
</protein>